<dbReference type="EMBL" id="JACXYZ010000002">
    <property type="protein sequence ID" value="MBD3926306.1"/>
    <property type="molecule type" value="Genomic_DNA"/>
</dbReference>
<gene>
    <name evidence="1" type="ORF">IEZ26_16895</name>
</gene>
<name>A0ABR8NDX5_9ACTN</name>
<dbReference type="Proteomes" id="UP000618818">
    <property type="component" value="Unassembled WGS sequence"/>
</dbReference>
<dbReference type="Pfam" id="PF16264">
    <property type="entry name" value="SatD"/>
    <property type="match status" value="1"/>
</dbReference>
<organism evidence="1 2">
    <name type="scientific">Nocardioides cavernae</name>
    <dbReference type="NCBI Taxonomy" id="1921566"/>
    <lineage>
        <taxon>Bacteria</taxon>
        <taxon>Bacillati</taxon>
        <taxon>Actinomycetota</taxon>
        <taxon>Actinomycetes</taxon>
        <taxon>Propionibacteriales</taxon>
        <taxon>Nocardioidaceae</taxon>
        <taxon>Nocardioides</taxon>
    </lineage>
</organism>
<comment type="caution">
    <text evidence="1">The sequence shown here is derived from an EMBL/GenBank/DDBJ whole genome shotgun (WGS) entry which is preliminary data.</text>
</comment>
<accession>A0ABR8NDX5</accession>
<evidence type="ECO:0000313" key="1">
    <source>
        <dbReference type="EMBL" id="MBD3926306.1"/>
    </source>
</evidence>
<keyword evidence="2" id="KW-1185">Reference proteome</keyword>
<protein>
    <submittedName>
        <fullName evidence="1">Winged helix-turn-helix transcriptional regulator</fullName>
    </submittedName>
</protein>
<dbReference type="InterPro" id="IPR032580">
    <property type="entry name" value="SatD"/>
</dbReference>
<reference evidence="1 2" key="1">
    <citation type="submission" date="2020-09" db="EMBL/GenBank/DDBJ databases">
        <title>novel species in genus Nocardioides.</title>
        <authorList>
            <person name="Zhang G."/>
        </authorList>
    </citation>
    <scope>NUCLEOTIDE SEQUENCE [LARGE SCALE GENOMIC DNA]</scope>
    <source>
        <strain evidence="1 2">KCTC 39551</strain>
    </source>
</reference>
<proteinExistence type="predicted"/>
<sequence length="224" mass="23169">MSETAVATLIGDLVGSRSSQDRAVLHQHLDAALAEVNDLLRPLRPMWITAGDEYQGAFATVAEAVRATLLVRVRLLPAYDIRHGIGWGATTMLDGEAGIEDGPGWWAARAAIEAAASAEASAAHRWLRTAYVVADGAAGAADPGLVNAGLVLRDERVTGLSERSVSVLRGLLSHVTQRDVAEALGISASAVSQRVRADGLAAIVAAHDLLAPADPGMGTGGGDR</sequence>
<evidence type="ECO:0000313" key="2">
    <source>
        <dbReference type="Proteomes" id="UP000618818"/>
    </source>
</evidence>
<dbReference type="RefSeq" id="WP_191196132.1">
    <property type="nucleotide sequence ID" value="NZ_JACXYZ010000002.1"/>
</dbReference>